<comment type="caution">
    <text evidence="2">The sequence shown here is derived from an EMBL/GenBank/DDBJ whole genome shotgun (WGS) entry which is preliminary data.</text>
</comment>
<dbReference type="Proteomes" id="UP001138997">
    <property type="component" value="Unassembled WGS sequence"/>
</dbReference>
<keyword evidence="3" id="KW-1185">Reference proteome</keyword>
<sequence length="224" mass="24625">MPRKLHAGHYALIGLLVIWMLAGLITSGRWYFLPGVSFRFGENPVEESFSQGVGGPQGLGGSDGDRWEWHGGEVKTVKAEGFGSAAFTWTLWKLADDGSSDRDIWAFEHDGSASPQSLRGRPDPVVSKLLLQAPPQAGDFEFLDSAGFPNEQFTPNFERPGDGRIDIERGRFARTTGDQYAHYAIMFTTPQGEEPEFTPVQEVQFRSFLLGTRTCSTDGQGSCS</sequence>
<organism evidence="2 3">
    <name type="scientific">Kineosporia babensis</name>
    <dbReference type="NCBI Taxonomy" id="499548"/>
    <lineage>
        <taxon>Bacteria</taxon>
        <taxon>Bacillati</taxon>
        <taxon>Actinomycetota</taxon>
        <taxon>Actinomycetes</taxon>
        <taxon>Kineosporiales</taxon>
        <taxon>Kineosporiaceae</taxon>
        <taxon>Kineosporia</taxon>
    </lineage>
</organism>
<feature type="transmembrane region" description="Helical" evidence="1">
    <location>
        <begin position="12"/>
        <end position="32"/>
    </location>
</feature>
<keyword evidence="1" id="KW-0472">Membrane</keyword>
<evidence type="ECO:0000313" key="3">
    <source>
        <dbReference type="Proteomes" id="UP001138997"/>
    </source>
</evidence>
<dbReference type="EMBL" id="JAJOMB010000011">
    <property type="protein sequence ID" value="MCD5313321.1"/>
    <property type="molecule type" value="Genomic_DNA"/>
</dbReference>
<proteinExistence type="predicted"/>
<gene>
    <name evidence="2" type="ORF">LR394_20645</name>
</gene>
<dbReference type="RefSeq" id="WP_231444401.1">
    <property type="nucleotide sequence ID" value="NZ_JAJOMB010000011.1"/>
</dbReference>
<reference evidence="2" key="1">
    <citation type="submission" date="2021-11" db="EMBL/GenBank/DDBJ databases">
        <title>Streptomyces corallinus and Kineosporia corallina sp. nov., two new coral-derived marine actinobacteria.</title>
        <authorList>
            <person name="Buangrab K."/>
            <person name="Sutthacheep M."/>
            <person name="Yeemin T."/>
            <person name="Harunari E."/>
            <person name="Igarashi Y."/>
            <person name="Sripreechasak P."/>
            <person name="Kanchanasin P."/>
            <person name="Tanasupawat S."/>
            <person name="Phongsopitanun W."/>
        </authorList>
    </citation>
    <scope>NUCLEOTIDE SEQUENCE</scope>
    <source>
        <strain evidence="2">JCM 31032</strain>
    </source>
</reference>
<keyword evidence="1" id="KW-0812">Transmembrane</keyword>
<name>A0A9X1NGD7_9ACTN</name>
<keyword evidence="1" id="KW-1133">Transmembrane helix</keyword>
<dbReference type="AlphaFoldDB" id="A0A9X1NGD7"/>
<protein>
    <submittedName>
        <fullName evidence="2">Uncharacterized protein</fullName>
    </submittedName>
</protein>
<evidence type="ECO:0000256" key="1">
    <source>
        <dbReference type="SAM" id="Phobius"/>
    </source>
</evidence>
<evidence type="ECO:0000313" key="2">
    <source>
        <dbReference type="EMBL" id="MCD5313321.1"/>
    </source>
</evidence>
<accession>A0A9X1NGD7</accession>